<evidence type="ECO:0000313" key="8">
    <source>
        <dbReference type="Proteomes" id="UP000261360"/>
    </source>
</evidence>
<evidence type="ECO:0000256" key="5">
    <source>
        <dbReference type="SAM" id="MobiDB-lite"/>
    </source>
</evidence>
<evidence type="ECO:0000256" key="3">
    <source>
        <dbReference type="ARBA" id="ARBA00022980"/>
    </source>
</evidence>
<keyword evidence="3" id="KW-0689">Ribosomal protein</keyword>
<dbReference type="InterPro" id="IPR036227">
    <property type="entry name" value="Ribosomal_uL15/eL18_sf"/>
</dbReference>
<comment type="similarity">
    <text evidence="1">Belongs to the eukaryotic ribosomal protein eL18 family.</text>
</comment>
<evidence type="ECO:0000259" key="6">
    <source>
        <dbReference type="Pfam" id="PF17135"/>
    </source>
</evidence>
<dbReference type="GO" id="GO:0022625">
    <property type="term" value="C:cytosolic large ribosomal subunit"/>
    <property type="evidence" value="ECO:0007669"/>
    <property type="project" value="TreeGrafter"/>
</dbReference>
<dbReference type="GeneTree" id="ENSGT00390000012976"/>
<dbReference type="GO" id="GO:0003735">
    <property type="term" value="F:structural constituent of ribosome"/>
    <property type="evidence" value="ECO:0007669"/>
    <property type="project" value="InterPro"/>
</dbReference>
<dbReference type="PANTHER" id="PTHR10934:SF2">
    <property type="entry name" value="LARGE RIBOSOMAL SUBUNIT PROTEIN EL18"/>
    <property type="match status" value="1"/>
</dbReference>
<keyword evidence="4" id="KW-0687">Ribonucleoprotein</keyword>
<dbReference type="GO" id="GO:0006412">
    <property type="term" value="P:translation"/>
    <property type="evidence" value="ECO:0007669"/>
    <property type="project" value="InterPro"/>
</dbReference>
<dbReference type="Gene3D" id="3.100.10.10">
    <property type="match status" value="2"/>
</dbReference>
<reference evidence="7" key="2">
    <citation type="submission" date="2025-09" db="UniProtKB">
        <authorList>
            <consortium name="Ensembl"/>
        </authorList>
    </citation>
    <scope>IDENTIFICATION</scope>
</reference>
<sequence>MGIDIKAGGRKATKKSGRTAPVSENLYLRLIVKLYRFLARRTDAKFNKVVLKRLFTSKTNRPPMSIKSIAKFMAREGNEGKIAVVVGSVTDDVRFLDVPKLTSPLGEGTPYVRSKGRKFEKARGRRASRGYRN</sequence>
<dbReference type="SUPFAM" id="SSF52080">
    <property type="entry name" value="Ribosomal proteins L15p and L18e"/>
    <property type="match status" value="1"/>
</dbReference>
<evidence type="ECO:0000256" key="1">
    <source>
        <dbReference type="ARBA" id="ARBA00006815"/>
    </source>
</evidence>
<dbReference type="InterPro" id="IPR000039">
    <property type="entry name" value="Ribosomal_eL18"/>
</dbReference>
<protein>
    <submittedName>
        <fullName evidence="7">60S ribosomal protein L18-like</fullName>
    </submittedName>
</protein>
<comment type="subunit">
    <text evidence="2">Component of the large ribosomal subunit.</text>
</comment>
<feature type="domain" description="Large ribosomal subunit protein uL15/eL18" evidence="6">
    <location>
        <begin position="2"/>
        <end position="102"/>
    </location>
</feature>
<reference evidence="7" key="1">
    <citation type="submission" date="2025-08" db="UniProtKB">
        <authorList>
            <consortium name="Ensembl"/>
        </authorList>
    </citation>
    <scope>IDENTIFICATION</scope>
</reference>
<dbReference type="STRING" id="1841481.ENSSLDP00000009710"/>
<feature type="compositionally biased region" description="Basic residues" evidence="5">
    <location>
        <begin position="123"/>
        <end position="133"/>
    </location>
</feature>
<name>A0A3B4X0K3_SERLL</name>
<evidence type="ECO:0000313" key="7">
    <source>
        <dbReference type="Ensembl" id="ENSSLDP00000009710.1"/>
    </source>
</evidence>
<evidence type="ECO:0000256" key="2">
    <source>
        <dbReference type="ARBA" id="ARBA00011133"/>
    </source>
</evidence>
<dbReference type="Proteomes" id="UP000261360">
    <property type="component" value="Unplaced"/>
</dbReference>
<keyword evidence="8" id="KW-1185">Reference proteome</keyword>
<evidence type="ECO:0000256" key="4">
    <source>
        <dbReference type="ARBA" id="ARBA00023274"/>
    </source>
</evidence>
<dbReference type="PANTHER" id="PTHR10934">
    <property type="entry name" value="60S RIBOSOMAL PROTEIN L18"/>
    <property type="match status" value="1"/>
</dbReference>
<dbReference type="Pfam" id="PF17135">
    <property type="entry name" value="Ribosomal_L18"/>
    <property type="match status" value="1"/>
</dbReference>
<organism evidence="7 8">
    <name type="scientific">Seriola lalandi dorsalis</name>
    <dbReference type="NCBI Taxonomy" id="1841481"/>
    <lineage>
        <taxon>Eukaryota</taxon>
        <taxon>Metazoa</taxon>
        <taxon>Chordata</taxon>
        <taxon>Craniata</taxon>
        <taxon>Vertebrata</taxon>
        <taxon>Euteleostomi</taxon>
        <taxon>Actinopterygii</taxon>
        <taxon>Neopterygii</taxon>
        <taxon>Teleostei</taxon>
        <taxon>Neoteleostei</taxon>
        <taxon>Acanthomorphata</taxon>
        <taxon>Carangaria</taxon>
        <taxon>Carangiformes</taxon>
        <taxon>Carangidae</taxon>
        <taxon>Seriola</taxon>
    </lineage>
</organism>
<proteinExistence type="inferred from homology"/>
<dbReference type="AlphaFoldDB" id="A0A3B4X0K3"/>
<feature type="region of interest" description="Disordered" evidence="5">
    <location>
        <begin position="100"/>
        <end position="133"/>
    </location>
</feature>
<dbReference type="InterPro" id="IPR021131">
    <property type="entry name" value="Ribosomal_uL15/eL18"/>
</dbReference>
<dbReference type="Ensembl" id="ENSSLDT00000010055.1">
    <property type="protein sequence ID" value="ENSSLDP00000009710.1"/>
    <property type="gene ID" value="ENSSLDG00000007693.1"/>
</dbReference>
<dbReference type="GO" id="GO:0003723">
    <property type="term" value="F:RNA binding"/>
    <property type="evidence" value="ECO:0007669"/>
    <property type="project" value="TreeGrafter"/>
</dbReference>
<accession>A0A3B4X0K3</accession>